<name>A0A9Q9AYC4_9PEZI</name>
<proteinExistence type="predicted"/>
<sequence>MADPQPVHDTLSSKYSDLLTDDEAYEIIRHFEGVPLKPGCQVMWTGVPRDCVQDWADDRNLQTLTTAMGPSMNKDSPLCKRRSKSPGEWTRYVMGASALFAECLPKGHIVTLITRPPPQRFNPSGCSTYQQLEQPALQRDVSGLAVSSIEIVHFTVEGAQNSAYQYWPEDQEVRWTQYHKSKDISAHLTQRTPAPNKCQVSSPRIQKRGRSNTTIASSGTFSSLLSFEAILAICLLQPRLGPGRPWTERDERIQGVAWKDKGKKRWESSVPRAEDTQAASMMALPIGPGGVESLRRRIKQKENVAKRSGKNKQSSCNNRETKKNIQKQQKPSQKQQSTSQKQQSTPPKQVKKVKKKKKKKKNDVNQGCKEQTQKKKKKSKRTKKMKKQHETSTLKGGLLSRYILS</sequence>
<feature type="compositionally biased region" description="Basic residues" evidence="1">
    <location>
        <begin position="374"/>
        <end position="387"/>
    </location>
</feature>
<keyword evidence="3" id="KW-1185">Reference proteome</keyword>
<accession>A0A9Q9AYC4</accession>
<gene>
    <name evidence="2" type="ORF">Slin15195_G062050</name>
</gene>
<evidence type="ECO:0000313" key="3">
    <source>
        <dbReference type="Proteomes" id="UP001056384"/>
    </source>
</evidence>
<dbReference type="AlphaFoldDB" id="A0A9Q9AYC4"/>
<feature type="region of interest" description="Disordered" evidence="1">
    <location>
        <begin position="259"/>
        <end position="405"/>
    </location>
</feature>
<dbReference type="OrthoDB" id="5232980at2759"/>
<evidence type="ECO:0000313" key="2">
    <source>
        <dbReference type="EMBL" id="USW52886.1"/>
    </source>
</evidence>
<dbReference type="Proteomes" id="UP001056384">
    <property type="component" value="Chromosome 4"/>
</dbReference>
<reference evidence="2" key="1">
    <citation type="submission" date="2022-06" db="EMBL/GenBank/DDBJ databases">
        <title>Complete genome sequences of two strains of the flax pathogen Septoria linicola.</title>
        <authorList>
            <person name="Lapalu N."/>
            <person name="Simon A."/>
            <person name="Demenou B."/>
            <person name="Paumier D."/>
            <person name="Guillot M.-P."/>
            <person name="Gout L."/>
            <person name="Valade R."/>
        </authorList>
    </citation>
    <scope>NUCLEOTIDE SEQUENCE</scope>
    <source>
        <strain evidence="2">SE15195</strain>
    </source>
</reference>
<evidence type="ECO:0000256" key="1">
    <source>
        <dbReference type="SAM" id="MobiDB-lite"/>
    </source>
</evidence>
<dbReference type="EMBL" id="CP099421">
    <property type="protein sequence ID" value="USW52886.1"/>
    <property type="molecule type" value="Genomic_DNA"/>
</dbReference>
<protein>
    <submittedName>
        <fullName evidence="2">Uncharacterized protein</fullName>
    </submittedName>
</protein>
<feature type="compositionally biased region" description="Basic residues" evidence="1">
    <location>
        <begin position="349"/>
        <end position="361"/>
    </location>
</feature>
<feature type="compositionally biased region" description="Low complexity" evidence="1">
    <location>
        <begin position="326"/>
        <end position="348"/>
    </location>
</feature>
<organism evidence="2 3">
    <name type="scientific">Septoria linicola</name>
    <dbReference type="NCBI Taxonomy" id="215465"/>
    <lineage>
        <taxon>Eukaryota</taxon>
        <taxon>Fungi</taxon>
        <taxon>Dikarya</taxon>
        <taxon>Ascomycota</taxon>
        <taxon>Pezizomycotina</taxon>
        <taxon>Dothideomycetes</taxon>
        <taxon>Dothideomycetidae</taxon>
        <taxon>Mycosphaerellales</taxon>
        <taxon>Mycosphaerellaceae</taxon>
        <taxon>Septoria</taxon>
    </lineage>
</organism>